<name>A0A7K1V0E0_9NOCA</name>
<evidence type="ECO:0000313" key="2">
    <source>
        <dbReference type="EMBL" id="MVU80017.1"/>
    </source>
</evidence>
<accession>A0A7K1V0E0</accession>
<gene>
    <name evidence="2" type="ORF">GPX89_22570</name>
</gene>
<evidence type="ECO:0000259" key="1">
    <source>
        <dbReference type="Pfam" id="PF20530"/>
    </source>
</evidence>
<comment type="caution">
    <text evidence="2">The sequence shown here is derived from an EMBL/GenBank/DDBJ whole genome shotgun (WGS) entry which is preliminary data.</text>
</comment>
<proteinExistence type="predicted"/>
<dbReference type="AlphaFoldDB" id="A0A7K1V0E0"/>
<dbReference type="Proteomes" id="UP000466794">
    <property type="component" value="Unassembled WGS sequence"/>
</dbReference>
<reference evidence="2 3" key="1">
    <citation type="submission" date="2019-12" db="EMBL/GenBank/DDBJ databases">
        <title>Nocardia sp. nov. ET3-3 isolated from soil.</title>
        <authorList>
            <person name="Kanchanasin P."/>
            <person name="Tanasupawat S."/>
            <person name="Yuki M."/>
            <person name="Kudo T."/>
        </authorList>
    </citation>
    <scope>NUCLEOTIDE SEQUENCE [LARGE SCALE GENOMIC DNA]</scope>
    <source>
        <strain evidence="2 3">ET3-3</strain>
    </source>
</reference>
<dbReference type="InterPro" id="IPR046633">
    <property type="entry name" value="DUF6745"/>
</dbReference>
<feature type="domain" description="DUF6745" evidence="1">
    <location>
        <begin position="215"/>
        <end position="293"/>
    </location>
</feature>
<dbReference type="Pfam" id="PF20530">
    <property type="entry name" value="DUF6745"/>
    <property type="match status" value="1"/>
</dbReference>
<dbReference type="RefSeq" id="WP_157389570.1">
    <property type="nucleotide sequence ID" value="NZ_WRPP01000004.1"/>
</dbReference>
<sequence>MNRAFSPRHSSDRGIPLVERLETALRLRDDRVRTGLGTEPADRDAAQGAVSEIYRLLGEAPPEFVWVDSPVAAATLLRNDPDESVRGFGKLPPSVIPFRRWPFPQRLTALKFELRHRLGKSIDPRRHAWEPAAGFTKREWPASTLPELVARGVPPVWILELMVREPLRETLRDTMYQPLRAALLGPEDRSVERAGYEQYDTWSATFYDICRSVGLAEYRADDAHHLDQWLILARGTGWWWPGARRCVMAERPTALHVEARPRVLYGQLRLHRAEGPAVEFADGAEVFVRHGTVVREGSKVRAAAS</sequence>
<dbReference type="EMBL" id="WRPP01000004">
    <property type="protein sequence ID" value="MVU80017.1"/>
    <property type="molecule type" value="Genomic_DNA"/>
</dbReference>
<organism evidence="2 3">
    <name type="scientific">Nocardia terrae</name>
    <dbReference type="NCBI Taxonomy" id="2675851"/>
    <lineage>
        <taxon>Bacteria</taxon>
        <taxon>Bacillati</taxon>
        <taxon>Actinomycetota</taxon>
        <taxon>Actinomycetes</taxon>
        <taxon>Mycobacteriales</taxon>
        <taxon>Nocardiaceae</taxon>
        <taxon>Nocardia</taxon>
    </lineage>
</organism>
<evidence type="ECO:0000313" key="3">
    <source>
        <dbReference type="Proteomes" id="UP000466794"/>
    </source>
</evidence>
<protein>
    <recommendedName>
        <fullName evidence="1">DUF6745 domain-containing protein</fullName>
    </recommendedName>
</protein>
<keyword evidence="3" id="KW-1185">Reference proteome</keyword>